<evidence type="ECO:0000256" key="1">
    <source>
        <dbReference type="SAM" id="MobiDB-lite"/>
    </source>
</evidence>
<evidence type="ECO:0000259" key="2">
    <source>
        <dbReference type="PROSITE" id="PS50056"/>
    </source>
</evidence>
<protein>
    <submittedName>
        <fullName evidence="3">Protein-tyrosine phosphatase-like protein</fullName>
    </submittedName>
</protein>
<organism evidence="3 4">
    <name type="scientific">Dimargaris cristalligena</name>
    <dbReference type="NCBI Taxonomy" id="215637"/>
    <lineage>
        <taxon>Eukaryota</taxon>
        <taxon>Fungi</taxon>
        <taxon>Fungi incertae sedis</taxon>
        <taxon>Zoopagomycota</taxon>
        <taxon>Kickxellomycotina</taxon>
        <taxon>Dimargaritomycetes</taxon>
        <taxon>Dimargaritales</taxon>
        <taxon>Dimargaritaceae</taxon>
        <taxon>Dimargaris</taxon>
    </lineage>
</organism>
<accession>A0A4Q0A0J8</accession>
<dbReference type="EMBL" id="ML002313">
    <property type="protein sequence ID" value="RKP38951.1"/>
    <property type="molecule type" value="Genomic_DNA"/>
</dbReference>
<dbReference type="STRING" id="215637.A0A4Q0A0J8"/>
<dbReference type="PROSITE" id="PS50056">
    <property type="entry name" value="TYR_PHOSPHATASE_2"/>
    <property type="match status" value="1"/>
</dbReference>
<sequence>SELRTYQFQNISNFRDVACSINESSKEIHIDPAKRVHLKPRMLFRSAKPDYASDEDLIRITKKIGIRTILDLRSEVEGDDQQTPWFNSFPLATATVLGGPLVDAPSIKNYSSASDLLEPPPPPIPPRPSSSSSSYSAPWETKRGSYGSDSLTLTSSGGDVESDAESIKLAYYQLRGMKQQMLDTVGKDIFKNIGLQGFYAGLLCYSGKEIARAIKIFSNLDNYPILVHCSHGKDRTGIIIALLLSLLGVDDRLIVDDYAKTREGMKDKLDEVKSDMRGTGMPDSFADAPPEAMRETMKHLRRIYRSTSYYLELIGISQRRQQRI</sequence>
<dbReference type="InterPro" id="IPR026893">
    <property type="entry name" value="Tyr/Ser_Pase_IphP-type"/>
</dbReference>
<dbReference type="InterPro" id="IPR029021">
    <property type="entry name" value="Prot-tyrosine_phosphatase-like"/>
</dbReference>
<dbReference type="Gene3D" id="3.90.190.10">
    <property type="entry name" value="Protein tyrosine phosphatase superfamily"/>
    <property type="match status" value="1"/>
</dbReference>
<dbReference type="Pfam" id="PF13350">
    <property type="entry name" value="Y_phosphatase3"/>
    <property type="match status" value="1"/>
</dbReference>
<dbReference type="PANTHER" id="PTHR31126:SF1">
    <property type="entry name" value="TYROSINE SPECIFIC PROTEIN PHOSPHATASES DOMAIN-CONTAINING PROTEIN"/>
    <property type="match status" value="1"/>
</dbReference>
<dbReference type="Proteomes" id="UP000268162">
    <property type="component" value="Unassembled WGS sequence"/>
</dbReference>
<dbReference type="GO" id="GO:0004721">
    <property type="term" value="F:phosphoprotein phosphatase activity"/>
    <property type="evidence" value="ECO:0007669"/>
    <property type="project" value="InterPro"/>
</dbReference>
<feature type="region of interest" description="Disordered" evidence="1">
    <location>
        <begin position="112"/>
        <end position="144"/>
    </location>
</feature>
<proteinExistence type="predicted"/>
<dbReference type="SUPFAM" id="SSF52799">
    <property type="entry name" value="(Phosphotyrosine protein) phosphatases II"/>
    <property type="match status" value="1"/>
</dbReference>
<reference evidence="4" key="1">
    <citation type="journal article" date="2018" name="Nat. Microbiol.">
        <title>Leveraging single-cell genomics to expand the fungal tree of life.</title>
        <authorList>
            <person name="Ahrendt S.R."/>
            <person name="Quandt C.A."/>
            <person name="Ciobanu D."/>
            <person name="Clum A."/>
            <person name="Salamov A."/>
            <person name="Andreopoulos B."/>
            <person name="Cheng J.F."/>
            <person name="Woyke T."/>
            <person name="Pelin A."/>
            <person name="Henrissat B."/>
            <person name="Reynolds N.K."/>
            <person name="Benny G.L."/>
            <person name="Smith M.E."/>
            <person name="James T.Y."/>
            <person name="Grigoriev I.V."/>
        </authorList>
    </citation>
    <scope>NUCLEOTIDE SEQUENCE [LARGE SCALE GENOMIC DNA]</scope>
    <source>
        <strain evidence="4">RSA 468</strain>
    </source>
</reference>
<dbReference type="PROSITE" id="PS00383">
    <property type="entry name" value="TYR_PHOSPHATASE_1"/>
    <property type="match status" value="1"/>
</dbReference>
<dbReference type="InterPro" id="IPR000387">
    <property type="entry name" value="Tyr_Pase_dom"/>
</dbReference>
<dbReference type="AlphaFoldDB" id="A0A4Q0A0J8"/>
<keyword evidence="4" id="KW-1185">Reference proteome</keyword>
<gene>
    <name evidence="3" type="ORF">BJ085DRAFT_5867</name>
</gene>
<feature type="non-terminal residue" evidence="3">
    <location>
        <position position="1"/>
    </location>
</feature>
<dbReference type="PANTHER" id="PTHR31126">
    <property type="entry name" value="TYROSINE-PROTEIN PHOSPHATASE"/>
    <property type="match status" value="1"/>
</dbReference>
<feature type="compositionally biased region" description="Pro residues" evidence="1">
    <location>
        <begin position="118"/>
        <end position="128"/>
    </location>
</feature>
<feature type="domain" description="Tyrosine specific protein phosphatases" evidence="2">
    <location>
        <begin position="208"/>
        <end position="273"/>
    </location>
</feature>
<dbReference type="InterPro" id="IPR016130">
    <property type="entry name" value="Tyr_Pase_AS"/>
</dbReference>
<evidence type="ECO:0000313" key="3">
    <source>
        <dbReference type="EMBL" id="RKP38951.1"/>
    </source>
</evidence>
<feature type="compositionally biased region" description="Low complexity" evidence="1">
    <location>
        <begin position="129"/>
        <end position="144"/>
    </location>
</feature>
<evidence type="ECO:0000313" key="4">
    <source>
        <dbReference type="Proteomes" id="UP000268162"/>
    </source>
</evidence>
<feature type="non-terminal residue" evidence="3">
    <location>
        <position position="324"/>
    </location>
</feature>
<name>A0A4Q0A0J8_9FUNG</name>